<dbReference type="AlphaFoldDB" id="A0AAV1G204"/>
<keyword evidence="1" id="KW-0812">Transmembrane</keyword>
<protein>
    <submittedName>
        <fullName evidence="2">Uncharacterized protein</fullName>
    </submittedName>
</protein>
<evidence type="ECO:0000256" key="1">
    <source>
        <dbReference type="SAM" id="Phobius"/>
    </source>
</evidence>
<keyword evidence="3" id="KW-1185">Reference proteome</keyword>
<accession>A0AAV1G204</accession>
<dbReference type="EMBL" id="OY660875">
    <property type="protein sequence ID" value="CAJ1067986.1"/>
    <property type="molecule type" value="Genomic_DNA"/>
</dbReference>
<reference evidence="2" key="1">
    <citation type="submission" date="2023-08" db="EMBL/GenBank/DDBJ databases">
        <authorList>
            <person name="Alioto T."/>
            <person name="Alioto T."/>
            <person name="Gomez Garrido J."/>
        </authorList>
    </citation>
    <scope>NUCLEOTIDE SEQUENCE</scope>
</reference>
<evidence type="ECO:0000313" key="2">
    <source>
        <dbReference type="EMBL" id="CAJ1067986.1"/>
    </source>
</evidence>
<dbReference type="Proteomes" id="UP001178508">
    <property type="component" value="Chromosome 12"/>
</dbReference>
<name>A0AAV1G204_XYRNO</name>
<keyword evidence="1" id="KW-1133">Transmembrane helix</keyword>
<evidence type="ECO:0000313" key="3">
    <source>
        <dbReference type="Proteomes" id="UP001178508"/>
    </source>
</evidence>
<sequence>MTDSDIASWKQIQGFIYSYNFMATCYGNLFFFKKMLNEQETLGGGVTRLPCLLHMQEVKHRDKAAKSRAAAGLTRDRRRRQVLANVWRNDLKISPIIITPPPEKLESKFDDCRETQKVLKSRGGRRLELGLTPFSSGSVYGGVQSALGNPRDV</sequence>
<gene>
    <name evidence="2" type="ORF">XNOV1_A005601</name>
</gene>
<feature type="transmembrane region" description="Helical" evidence="1">
    <location>
        <begin position="12"/>
        <end position="32"/>
    </location>
</feature>
<proteinExistence type="predicted"/>
<organism evidence="2 3">
    <name type="scientific">Xyrichtys novacula</name>
    <name type="common">Pearly razorfish</name>
    <name type="synonym">Hemipteronotus novacula</name>
    <dbReference type="NCBI Taxonomy" id="13765"/>
    <lineage>
        <taxon>Eukaryota</taxon>
        <taxon>Metazoa</taxon>
        <taxon>Chordata</taxon>
        <taxon>Craniata</taxon>
        <taxon>Vertebrata</taxon>
        <taxon>Euteleostomi</taxon>
        <taxon>Actinopterygii</taxon>
        <taxon>Neopterygii</taxon>
        <taxon>Teleostei</taxon>
        <taxon>Neoteleostei</taxon>
        <taxon>Acanthomorphata</taxon>
        <taxon>Eupercaria</taxon>
        <taxon>Labriformes</taxon>
        <taxon>Labridae</taxon>
        <taxon>Xyrichtys</taxon>
    </lineage>
</organism>
<keyword evidence="1" id="KW-0472">Membrane</keyword>